<dbReference type="Pfam" id="PF11449">
    <property type="entry name" value="ArsP_2"/>
    <property type="match status" value="1"/>
</dbReference>
<keyword evidence="1" id="KW-1133">Transmembrane helix</keyword>
<keyword evidence="1" id="KW-0812">Transmembrane</keyword>
<dbReference type="RefSeq" id="WP_320313138.1">
    <property type="nucleotide sequence ID" value="NZ_JAVIKH010000004.1"/>
</dbReference>
<sequence>MEWFSIFYNVAIEAFFKVGVFVSISLLLIGLVDYKFNGIIIKLLEKDKKNQVYFSALLGLIPGCGGAILIVPMYILGKLSFGSLVASFITTMGDAAFVLIVGNIEAYLKVLVISGVTGVISGLIVDYLKIGEKISVNKEKKLKSENNLYNEESGHKKHNHIAHKKGDLIDKVLHRKKTLKYIYILTHKVWYKIFWILVLASFPFALEHLLHGHTHEEGVTLEFYKISGFLGTLFCLLYTIISRKGVEGSDFDKTESKLNSILETLIHTAEEVAFLVSWVFIAFLGYELLLNYIGGEEVLKLFLNNKGFLVVIMAILIGLIPGCGPQILLAAIYISGGIPFSALVANAICNDGDALFPLLALSKKSALLVTIYNIIPAVLVGGIIYLLEN</sequence>
<gene>
    <name evidence="2" type="ORF">RFV38_04300</name>
</gene>
<protein>
    <submittedName>
        <fullName evidence="2">Manganese transporter</fullName>
    </submittedName>
</protein>
<organism evidence="2 3">
    <name type="scientific">Candidatus Cetobacterium colombiensis</name>
    <dbReference type="NCBI Taxonomy" id="3073100"/>
    <lineage>
        <taxon>Bacteria</taxon>
        <taxon>Fusobacteriati</taxon>
        <taxon>Fusobacteriota</taxon>
        <taxon>Fusobacteriia</taxon>
        <taxon>Fusobacteriales</taxon>
        <taxon>Fusobacteriaceae</taxon>
        <taxon>Cetobacterium</taxon>
    </lineage>
</organism>
<dbReference type="InterPro" id="IPR021552">
    <property type="entry name" value="ArsP_2"/>
</dbReference>
<accession>A0ABU4W871</accession>
<evidence type="ECO:0000313" key="2">
    <source>
        <dbReference type="EMBL" id="MDX8335732.1"/>
    </source>
</evidence>
<feature type="transmembrane region" description="Helical" evidence="1">
    <location>
        <begin position="366"/>
        <end position="387"/>
    </location>
</feature>
<feature type="transmembrane region" description="Helical" evidence="1">
    <location>
        <begin position="81"/>
        <end position="101"/>
    </location>
</feature>
<dbReference type="NCBIfam" id="NF037962">
    <property type="entry name" value="arsenic_eff"/>
    <property type="match status" value="1"/>
</dbReference>
<evidence type="ECO:0000313" key="3">
    <source>
        <dbReference type="Proteomes" id="UP001279681"/>
    </source>
</evidence>
<proteinExistence type="predicted"/>
<feature type="transmembrane region" description="Helical" evidence="1">
    <location>
        <begin position="189"/>
        <end position="210"/>
    </location>
</feature>
<feature type="transmembrane region" description="Helical" evidence="1">
    <location>
        <begin position="6"/>
        <end position="31"/>
    </location>
</feature>
<keyword evidence="1" id="KW-0472">Membrane</keyword>
<feature type="transmembrane region" description="Helical" evidence="1">
    <location>
        <begin position="108"/>
        <end position="128"/>
    </location>
</feature>
<dbReference type="EMBL" id="JAVIKH010000004">
    <property type="protein sequence ID" value="MDX8335732.1"/>
    <property type="molecule type" value="Genomic_DNA"/>
</dbReference>
<keyword evidence="3" id="KW-1185">Reference proteome</keyword>
<evidence type="ECO:0000256" key="1">
    <source>
        <dbReference type="SAM" id="Phobius"/>
    </source>
</evidence>
<feature type="transmembrane region" description="Helical" evidence="1">
    <location>
        <begin position="301"/>
        <end position="320"/>
    </location>
</feature>
<dbReference type="Proteomes" id="UP001279681">
    <property type="component" value="Unassembled WGS sequence"/>
</dbReference>
<comment type="caution">
    <text evidence="2">The sequence shown here is derived from an EMBL/GenBank/DDBJ whole genome shotgun (WGS) entry which is preliminary data.</text>
</comment>
<reference evidence="3" key="1">
    <citation type="submission" date="2023-07" db="EMBL/GenBank/DDBJ databases">
        <authorList>
            <person name="Colorado M.A."/>
            <person name="Villamil L.M."/>
            <person name="Melo J.F."/>
            <person name="Rodriguez J.A."/>
            <person name="Ruiz R.Y."/>
        </authorList>
    </citation>
    <scope>NUCLEOTIDE SEQUENCE [LARGE SCALE GENOMIC DNA]</scope>
    <source>
        <strain evidence="3">C33</strain>
    </source>
</reference>
<name>A0ABU4W871_9FUSO</name>
<feature type="transmembrane region" description="Helical" evidence="1">
    <location>
        <begin position="52"/>
        <end position="75"/>
    </location>
</feature>
<feature type="transmembrane region" description="Helical" evidence="1">
    <location>
        <begin position="272"/>
        <end position="289"/>
    </location>
</feature>
<feature type="transmembrane region" description="Helical" evidence="1">
    <location>
        <begin position="222"/>
        <end position="241"/>
    </location>
</feature>